<keyword evidence="5 8" id="KW-1133">Transmembrane helix</keyword>
<dbReference type="Pfam" id="PF05620">
    <property type="entry name" value="TMEM208_SND2"/>
    <property type="match status" value="1"/>
</dbReference>
<feature type="compositionally biased region" description="Basic and acidic residues" evidence="7">
    <location>
        <begin position="155"/>
        <end position="170"/>
    </location>
</feature>
<evidence type="ECO:0000256" key="8">
    <source>
        <dbReference type="SAM" id="Phobius"/>
    </source>
</evidence>
<protein>
    <submittedName>
        <fullName evidence="9">Duf788 domain-containing protein</fullName>
    </submittedName>
</protein>
<dbReference type="GO" id="GO:0006624">
    <property type="term" value="P:vacuolar protein processing"/>
    <property type="evidence" value="ECO:0007669"/>
    <property type="project" value="TreeGrafter"/>
</dbReference>
<feature type="transmembrane region" description="Helical" evidence="8">
    <location>
        <begin position="20"/>
        <end position="38"/>
    </location>
</feature>
<dbReference type="InterPro" id="IPR008506">
    <property type="entry name" value="SND2/TMEM208"/>
</dbReference>
<proteinExistence type="inferred from homology"/>
<accession>A0A1Q3ESL3</accession>
<organism evidence="9 10">
    <name type="scientific">Lentinula edodes</name>
    <name type="common">Shiitake mushroom</name>
    <name type="synonym">Lentinus edodes</name>
    <dbReference type="NCBI Taxonomy" id="5353"/>
    <lineage>
        <taxon>Eukaryota</taxon>
        <taxon>Fungi</taxon>
        <taxon>Dikarya</taxon>
        <taxon>Basidiomycota</taxon>
        <taxon>Agaricomycotina</taxon>
        <taxon>Agaricomycetes</taxon>
        <taxon>Agaricomycetidae</taxon>
        <taxon>Agaricales</taxon>
        <taxon>Marasmiineae</taxon>
        <taxon>Omphalotaceae</taxon>
        <taxon>Lentinula</taxon>
    </lineage>
</organism>
<dbReference type="PANTHER" id="PTHR13505:SF7">
    <property type="entry name" value="TRANSMEMBRANE PROTEIN 208"/>
    <property type="match status" value="1"/>
</dbReference>
<evidence type="ECO:0000256" key="7">
    <source>
        <dbReference type="SAM" id="MobiDB-lite"/>
    </source>
</evidence>
<feature type="transmembrane region" description="Helical" evidence="8">
    <location>
        <begin position="50"/>
        <end position="68"/>
    </location>
</feature>
<name>A0A1Q3ESL3_LENED</name>
<comment type="subcellular location">
    <subcellularLocation>
        <location evidence="1">Endoplasmic reticulum membrane</location>
        <topology evidence="1">Multi-pass membrane protein</topology>
    </subcellularLocation>
</comment>
<dbReference type="GO" id="GO:0005773">
    <property type="term" value="C:vacuole"/>
    <property type="evidence" value="ECO:0007669"/>
    <property type="project" value="GOC"/>
</dbReference>
<feature type="region of interest" description="Disordered" evidence="7">
    <location>
        <begin position="149"/>
        <end position="190"/>
    </location>
</feature>
<dbReference type="Proteomes" id="UP000188533">
    <property type="component" value="Unassembled WGS sequence"/>
</dbReference>
<evidence type="ECO:0000256" key="1">
    <source>
        <dbReference type="ARBA" id="ARBA00004477"/>
    </source>
</evidence>
<evidence type="ECO:0000256" key="6">
    <source>
        <dbReference type="ARBA" id="ARBA00023136"/>
    </source>
</evidence>
<feature type="transmembrane region" description="Helical" evidence="8">
    <location>
        <begin position="120"/>
        <end position="144"/>
    </location>
</feature>
<sequence>MANASAKRIANQNEATVKHLRLGLFLPTILSLLLRFLFRRNSLPPSKGSLALYLGTFFPGFFLSKYLIKTGTTRRDPTTGTLISYGEDLNQPGLTEWAFDVLYITWACQIGSGAFGEWFWWLYTVIPLYAIYKLWVSVISPFVLGRSSPFSPTDSKSEATPEETGTSKRQEKLRKRSERGDPRVRTQARK</sequence>
<evidence type="ECO:0000256" key="5">
    <source>
        <dbReference type="ARBA" id="ARBA00022989"/>
    </source>
</evidence>
<keyword evidence="10" id="KW-1185">Reference proteome</keyword>
<evidence type="ECO:0000256" key="3">
    <source>
        <dbReference type="ARBA" id="ARBA00022692"/>
    </source>
</evidence>
<reference evidence="9 10" key="2">
    <citation type="submission" date="2017-02" db="EMBL/GenBank/DDBJ databases">
        <title>A genome survey and senescence transcriptome analysis in Lentinula edodes.</title>
        <authorList>
            <person name="Sakamoto Y."/>
            <person name="Nakade K."/>
            <person name="Sato S."/>
            <person name="Yoshida Y."/>
            <person name="Miyazaki K."/>
            <person name="Natsume S."/>
            <person name="Konno N."/>
        </authorList>
    </citation>
    <scope>NUCLEOTIDE SEQUENCE [LARGE SCALE GENOMIC DNA]</scope>
    <source>
        <strain evidence="9 10">NBRC 111202</strain>
    </source>
</reference>
<comment type="caution">
    <text evidence="9">The sequence shown here is derived from an EMBL/GenBank/DDBJ whole genome shotgun (WGS) entry which is preliminary data.</text>
</comment>
<reference evidence="9 10" key="1">
    <citation type="submission" date="2016-08" db="EMBL/GenBank/DDBJ databases">
        <authorList>
            <consortium name="Lentinula edodes genome sequencing consortium"/>
            <person name="Sakamoto Y."/>
            <person name="Nakade K."/>
            <person name="Sato S."/>
            <person name="Yoshida Y."/>
            <person name="Miyazaki K."/>
            <person name="Natsume S."/>
            <person name="Konno N."/>
        </authorList>
    </citation>
    <scope>NUCLEOTIDE SEQUENCE [LARGE SCALE GENOMIC DNA]</scope>
    <source>
        <strain evidence="9 10">NBRC 111202</strain>
    </source>
</reference>
<dbReference type="GO" id="GO:0005789">
    <property type="term" value="C:endoplasmic reticulum membrane"/>
    <property type="evidence" value="ECO:0007669"/>
    <property type="project" value="UniProtKB-SubCell"/>
</dbReference>
<keyword evidence="4" id="KW-0256">Endoplasmic reticulum</keyword>
<keyword evidence="6 8" id="KW-0472">Membrane</keyword>
<dbReference type="STRING" id="5353.A0A1Q3ESL3"/>
<dbReference type="PANTHER" id="PTHR13505">
    <property type="entry name" value="TRANSMEMBRANE PROTEIN 208"/>
    <property type="match status" value="1"/>
</dbReference>
<evidence type="ECO:0000313" key="9">
    <source>
        <dbReference type="EMBL" id="GAW10168.1"/>
    </source>
</evidence>
<evidence type="ECO:0000256" key="4">
    <source>
        <dbReference type="ARBA" id="ARBA00022824"/>
    </source>
</evidence>
<gene>
    <name evidence="9" type="ORF">LENED_012406</name>
</gene>
<comment type="similarity">
    <text evidence="2">Belongs to the TMEM208 family.</text>
</comment>
<dbReference type="AlphaFoldDB" id="A0A1Q3ESL3"/>
<keyword evidence="3 8" id="KW-0812">Transmembrane</keyword>
<evidence type="ECO:0000256" key="2">
    <source>
        <dbReference type="ARBA" id="ARBA00009950"/>
    </source>
</evidence>
<dbReference type="EMBL" id="BDGU01001584">
    <property type="protein sequence ID" value="GAW10168.1"/>
    <property type="molecule type" value="Genomic_DNA"/>
</dbReference>
<evidence type="ECO:0000313" key="10">
    <source>
        <dbReference type="Proteomes" id="UP000188533"/>
    </source>
</evidence>